<dbReference type="RefSeq" id="WP_262598218.1">
    <property type="nucleotide sequence ID" value="NZ_CP103300.1"/>
</dbReference>
<protein>
    <submittedName>
        <fullName evidence="1">Uncharacterized protein</fullName>
    </submittedName>
</protein>
<evidence type="ECO:0000313" key="2">
    <source>
        <dbReference type="Proteomes" id="UP001163255"/>
    </source>
</evidence>
<sequence>MQKNDLLRYHPERYRQTRPFAKRVLSAYHRINGLNPPKGEYLESVTNMIINSYNMELDTIERTKRPTDIKWLMKEPSIASYYSSFCSYGRNIFHLSDEIIEEFLQTDVGSIPLDAVDFPYECFYISFGTVNTLKLSGDGSHVDGAYVFAHNNFPLQVVLTTKKEGWNYANKQEWIFNRDKYYYMPLDSSDTTKTFELLVEKALQDQLEANKEDNSIPETGIHQLSGGLEVGVINKNKESSKKERDDILSGFDVFKNALNIIINTICYTSRYSDDIVEQWPEKTPKALLDKLNNAGNRKKSRKQNRS</sequence>
<dbReference type="InterPro" id="IPR058915">
    <property type="entry name" value="AcrVA2-like"/>
</dbReference>
<dbReference type="Pfam" id="PF26125">
    <property type="entry name" value="AcrVA2-like"/>
    <property type="match status" value="1"/>
</dbReference>
<gene>
    <name evidence="1" type="ORF">NX720_24590</name>
</gene>
<dbReference type="Proteomes" id="UP001163255">
    <property type="component" value="Chromosome"/>
</dbReference>
<name>A0ABY6GU90_9GAMM</name>
<evidence type="ECO:0000313" key="1">
    <source>
        <dbReference type="EMBL" id="UYM15954.1"/>
    </source>
</evidence>
<proteinExistence type="predicted"/>
<accession>A0ABY6GU90</accession>
<keyword evidence="2" id="KW-1185">Reference proteome</keyword>
<reference evidence="1" key="1">
    <citation type="submission" date="2022-10" db="EMBL/GenBank/DDBJ databases">
        <title>Completed Genome Sequence of two octocoral isolated bacterium, Endozoicomonas euniceicola EF212T and Endozoicomonas gorgoniicola PS125T.</title>
        <authorList>
            <person name="Chiou Y.-J."/>
            <person name="Chen Y.-H."/>
        </authorList>
    </citation>
    <scope>NUCLEOTIDE SEQUENCE</scope>
    <source>
        <strain evidence="1">EF212</strain>
    </source>
</reference>
<dbReference type="EMBL" id="CP103300">
    <property type="protein sequence ID" value="UYM15954.1"/>
    <property type="molecule type" value="Genomic_DNA"/>
</dbReference>
<organism evidence="1 2">
    <name type="scientific">Endozoicomonas euniceicola</name>
    <dbReference type="NCBI Taxonomy" id="1234143"/>
    <lineage>
        <taxon>Bacteria</taxon>
        <taxon>Pseudomonadati</taxon>
        <taxon>Pseudomonadota</taxon>
        <taxon>Gammaproteobacteria</taxon>
        <taxon>Oceanospirillales</taxon>
        <taxon>Endozoicomonadaceae</taxon>
        <taxon>Endozoicomonas</taxon>
    </lineage>
</organism>